<keyword evidence="1" id="KW-1015">Disulfide bond</keyword>
<sequence length="101" mass="11478">PEYNVFEPQVSWGEGGDAQRQPRDTPQVPRLHFEALGRSFSFRLSPNEVLTSPNFVFLARKVDGNELRPTRRDQLSCYYQGVDDSHSETLIAVELCGPVVR</sequence>
<dbReference type="AlphaFoldDB" id="A0AAN9A7Q9"/>
<keyword evidence="5" id="KW-1185">Reference proteome</keyword>
<evidence type="ECO:0000259" key="3">
    <source>
        <dbReference type="Pfam" id="PF01562"/>
    </source>
</evidence>
<feature type="non-terminal residue" evidence="4">
    <location>
        <position position="1"/>
    </location>
</feature>
<evidence type="ECO:0000256" key="2">
    <source>
        <dbReference type="SAM" id="MobiDB-lite"/>
    </source>
</evidence>
<dbReference type="Pfam" id="PF01562">
    <property type="entry name" value="Pep_M12B_propep"/>
    <property type="match status" value="1"/>
</dbReference>
<feature type="domain" description="Peptidase M12B propeptide" evidence="3">
    <location>
        <begin position="19"/>
        <end position="81"/>
    </location>
</feature>
<dbReference type="EMBL" id="JAXCGZ010002416">
    <property type="protein sequence ID" value="KAK7083931.1"/>
    <property type="molecule type" value="Genomic_DNA"/>
</dbReference>
<evidence type="ECO:0000313" key="4">
    <source>
        <dbReference type="EMBL" id="KAK7083931.1"/>
    </source>
</evidence>
<name>A0AAN9A7Q9_HALRR</name>
<organism evidence="4 5">
    <name type="scientific">Halocaridina rubra</name>
    <name type="common">Hawaiian red shrimp</name>
    <dbReference type="NCBI Taxonomy" id="373956"/>
    <lineage>
        <taxon>Eukaryota</taxon>
        <taxon>Metazoa</taxon>
        <taxon>Ecdysozoa</taxon>
        <taxon>Arthropoda</taxon>
        <taxon>Crustacea</taxon>
        <taxon>Multicrustacea</taxon>
        <taxon>Malacostraca</taxon>
        <taxon>Eumalacostraca</taxon>
        <taxon>Eucarida</taxon>
        <taxon>Decapoda</taxon>
        <taxon>Pleocyemata</taxon>
        <taxon>Caridea</taxon>
        <taxon>Atyoidea</taxon>
        <taxon>Atyidae</taxon>
        <taxon>Halocaridina</taxon>
    </lineage>
</organism>
<evidence type="ECO:0000256" key="1">
    <source>
        <dbReference type="ARBA" id="ARBA00023157"/>
    </source>
</evidence>
<gene>
    <name evidence="4" type="ORF">SK128_019920</name>
</gene>
<dbReference type="InterPro" id="IPR002870">
    <property type="entry name" value="Peptidase_M12B_N"/>
</dbReference>
<comment type="caution">
    <text evidence="4">The sequence shown here is derived from an EMBL/GenBank/DDBJ whole genome shotgun (WGS) entry which is preliminary data.</text>
</comment>
<protein>
    <recommendedName>
        <fullName evidence="3">Peptidase M12B propeptide domain-containing protein</fullName>
    </recommendedName>
</protein>
<feature type="region of interest" description="Disordered" evidence="2">
    <location>
        <begin position="1"/>
        <end position="25"/>
    </location>
</feature>
<evidence type="ECO:0000313" key="5">
    <source>
        <dbReference type="Proteomes" id="UP001381693"/>
    </source>
</evidence>
<accession>A0AAN9A7Q9</accession>
<proteinExistence type="predicted"/>
<reference evidence="4 5" key="1">
    <citation type="submission" date="2023-11" db="EMBL/GenBank/DDBJ databases">
        <title>Halocaridina rubra genome assembly.</title>
        <authorList>
            <person name="Smith C."/>
        </authorList>
    </citation>
    <scope>NUCLEOTIDE SEQUENCE [LARGE SCALE GENOMIC DNA]</scope>
    <source>
        <strain evidence="4">EP-1</strain>
        <tissue evidence="4">Whole</tissue>
    </source>
</reference>
<dbReference type="Proteomes" id="UP001381693">
    <property type="component" value="Unassembled WGS sequence"/>
</dbReference>